<feature type="region of interest" description="Disordered" evidence="1">
    <location>
        <begin position="63"/>
        <end position="84"/>
    </location>
</feature>
<feature type="compositionally biased region" description="Low complexity" evidence="1">
    <location>
        <begin position="73"/>
        <end position="84"/>
    </location>
</feature>
<keyword evidence="4" id="KW-1185">Reference proteome</keyword>
<organism evidence="3 4">
    <name type="scientific">Nesterenkonia halobia</name>
    <dbReference type="NCBI Taxonomy" id="37922"/>
    <lineage>
        <taxon>Bacteria</taxon>
        <taxon>Bacillati</taxon>
        <taxon>Actinomycetota</taxon>
        <taxon>Actinomycetes</taxon>
        <taxon>Micrococcales</taxon>
        <taxon>Micrococcaceae</taxon>
        <taxon>Nesterenkonia</taxon>
    </lineage>
</organism>
<evidence type="ECO:0000313" key="3">
    <source>
        <dbReference type="EMBL" id="GAA3282178.1"/>
    </source>
</evidence>
<gene>
    <name evidence="3" type="ORF">GCM10020260_08820</name>
</gene>
<evidence type="ECO:0000256" key="2">
    <source>
        <dbReference type="SAM" id="Phobius"/>
    </source>
</evidence>
<evidence type="ECO:0000256" key="1">
    <source>
        <dbReference type="SAM" id="MobiDB-lite"/>
    </source>
</evidence>
<feature type="transmembrane region" description="Helical" evidence="2">
    <location>
        <begin position="7"/>
        <end position="23"/>
    </location>
</feature>
<dbReference type="Proteomes" id="UP001501736">
    <property type="component" value="Unassembled WGS sequence"/>
</dbReference>
<proteinExistence type="predicted"/>
<evidence type="ECO:0000313" key="4">
    <source>
        <dbReference type="Proteomes" id="UP001501736"/>
    </source>
</evidence>
<protein>
    <submittedName>
        <fullName evidence="3">Uncharacterized protein</fullName>
    </submittedName>
</protein>
<dbReference type="EMBL" id="BAAAYG010000003">
    <property type="protein sequence ID" value="GAA3282178.1"/>
    <property type="molecule type" value="Genomic_DNA"/>
</dbReference>
<keyword evidence="2" id="KW-0812">Transmembrane</keyword>
<keyword evidence="2" id="KW-1133">Transmembrane helix</keyword>
<name>A0ABP6RC11_9MICC</name>
<sequence length="84" mass="8590">MDSSGIRYFLAAGAAAIIASWAFDSFSSDMSTDSTVVAIALCAALSILFSLTHLIDRWSVRSRASTADGANRPGSGSSPGSTEG</sequence>
<comment type="caution">
    <text evidence="3">The sequence shown here is derived from an EMBL/GenBank/DDBJ whole genome shotgun (WGS) entry which is preliminary data.</text>
</comment>
<feature type="transmembrane region" description="Helical" evidence="2">
    <location>
        <begin position="35"/>
        <end position="55"/>
    </location>
</feature>
<accession>A0ABP6RC11</accession>
<keyword evidence="2" id="KW-0472">Membrane</keyword>
<reference evidence="4" key="1">
    <citation type="journal article" date="2019" name="Int. J. Syst. Evol. Microbiol.">
        <title>The Global Catalogue of Microorganisms (GCM) 10K type strain sequencing project: providing services to taxonomists for standard genome sequencing and annotation.</title>
        <authorList>
            <consortium name="The Broad Institute Genomics Platform"/>
            <consortium name="The Broad Institute Genome Sequencing Center for Infectious Disease"/>
            <person name="Wu L."/>
            <person name="Ma J."/>
        </authorList>
    </citation>
    <scope>NUCLEOTIDE SEQUENCE [LARGE SCALE GENOMIC DNA]</scope>
    <source>
        <strain evidence="4">JCM 11483</strain>
    </source>
</reference>